<proteinExistence type="predicted"/>
<evidence type="ECO:0000313" key="2">
    <source>
        <dbReference type="Proteomes" id="UP001209318"/>
    </source>
</evidence>
<organism evidence="1 2">
    <name type="scientific">Perspicuibacillus lycopersici</name>
    <dbReference type="NCBI Taxonomy" id="1325689"/>
    <lineage>
        <taxon>Bacteria</taxon>
        <taxon>Bacillati</taxon>
        <taxon>Bacillota</taxon>
        <taxon>Bacilli</taxon>
        <taxon>Bacillales</taxon>
        <taxon>Bacillaceae</taxon>
        <taxon>Perspicuibacillus</taxon>
    </lineage>
</organism>
<reference evidence="1" key="1">
    <citation type="submission" date="2022-10" db="EMBL/GenBank/DDBJ databases">
        <title>Description of Fervidibacillus gen. nov. in the family Fervidibacillaceae fam. nov. with two species, Fervidibacillus albus sp. nov., and Fervidibacillus halotolerans sp. nov., isolated from tidal flat sediments.</title>
        <authorList>
            <person name="Kwon K.K."/>
            <person name="Yang S.-H."/>
        </authorList>
    </citation>
    <scope>NUCLEOTIDE SEQUENCE</scope>
    <source>
        <strain evidence="1">JCM 19140</strain>
    </source>
</reference>
<dbReference type="EMBL" id="JAOUSF010000001">
    <property type="protein sequence ID" value="MCU9612738.1"/>
    <property type="molecule type" value="Genomic_DNA"/>
</dbReference>
<comment type="caution">
    <text evidence="1">The sequence shown here is derived from an EMBL/GenBank/DDBJ whole genome shotgun (WGS) entry which is preliminary data.</text>
</comment>
<keyword evidence="2" id="KW-1185">Reference proteome</keyword>
<gene>
    <name evidence="1" type="ORF">OEV98_04055</name>
</gene>
<dbReference type="RefSeq" id="WP_263071918.1">
    <property type="nucleotide sequence ID" value="NZ_JAOUSF010000001.1"/>
</dbReference>
<dbReference type="Proteomes" id="UP001209318">
    <property type="component" value="Unassembled WGS sequence"/>
</dbReference>
<evidence type="ECO:0000313" key="1">
    <source>
        <dbReference type="EMBL" id="MCU9612738.1"/>
    </source>
</evidence>
<name>A0AAE3ISB5_9BACI</name>
<sequence>MIIKNIDFLTNIQLSHINYLRAMILNSNDITKVKLIKKEIYDIVEHARKRYYETNELPDSTKEITSRLTIARIEGKREGILEVVRSLLNDGMSFEKVVEYTPYDEEELSHLLSEQQILESKD</sequence>
<accession>A0AAE3ISB5</accession>
<dbReference type="AlphaFoldDB" id="A0AAE3ISB5"/>
<protein>
    <submittedName>
        <fullName evidence="1">Uncharacterized protein</fullName>
    </submittedName>
</protein>